<dbReference type="NCBIfam" id="TIGR04183">
    <property type="entry name" value="Por_Secre_tail"/>
    <property type="match status" value="1"/>
</dbReference>
<protein>
    <submittedName>
        <fullName evidence="3">T9SS C-terminal target domain-containing protein</fullName>
    </submittedName>
</protein>
<dbReference type="InterPro" id="IPR026444">
    <property type="entry name" value="Secre_tail"/>
</dbReference>
<evidence type="ECO:0000313" key="3">
    <source>
        <dbReference type="EMBL" id="MUH34260.1"/>
    </source>
</evidence>
<keyword evidence="1" id="KW-0732">Signal</keyword>
<dbReference type="AlphaFoldDB" id="A0A7X2ZQ04"/>
<comment type="caution">
    <text evidence="3">The sequence shown here is derived from an EMBL/GenBank/DDBJ whole genome shotgun (WGS) entry which is preliminary data.</text>
</comment>
<dbReference type="Pfam" id="PF18962">
    <property type="entry name" value="Por_Secre_tail"/>
    <property type="match status" value="1"/>
</dbReference>
<dbReference type="RefSeq" id="WP_038237608.1">
    <property type="nucleotide sequence ID" value="NZ_RCNR01000001.1"/>
</dbReference>
<dbReference type="EMBL" id="RCNR01000001">
    <property type="protein sequence ID" value="MUH34260.1"/>
    <property type="molecule type" value="Genomic_DNA"/>
</dbReference>
<gene>
    <name evidence="3" type="ORF">D9O36_00240</name>
</gene>
<dbReference type="OrthoDB" id="862563at2"/>
<name>A0A7X2ZQ04_9FLAO</name>
<evidence type="ECO:0000256" key="1">
    <source>
        <dbReference type="ARBA" id="ARBA00022729"/>
    </source>
</evidence>
<organism evidence="3 4">
    <name type="scientific">Zobellia amurskyensis</name>
    <dbReference type="NCBI Taxonomy" id="248905"/>
    <lineage>
        <taxon>Bacteria</taxon>
        <taxon>Pseudomonadati</taxon>
        <taxon>Bacteroidota</taxon>
        <taxon>Flavobacteriia</taxon>
        <taxon>Flavobacteriales</taxon>
        <taxon>Flavobacteriaceae</taxon>
        <taxon>Zobellia</taxon>
    </lineage>
</organism>
<evidence type="ECO:0000313" key="4">
    <source>
        <dbReference type="Proteomes" id="UP000540519"/>
    </source>
</evidence>
<proteinExistence type="predicted"/>
<sequence>MKHFYLLITFLCISFSYGQETQSNGDIKGFKLYPNPATNGKVYISTSENSPKQISIYDVLGTQVLETKITGNELNLYDLDAGVYVLRVYQNNKVATRKLIVK</sequence>
<keyword evidence="4" id="KW-1185">Reference proteome</keyword>
<accession>A0A7X2ZQ04</accession>
<feature type="domain" description="Secretion system C-terminal sorting" evidence="2">
    <location>
        <begin position="32"/>
        <end position="101"/>
    </location>
</feature>
<reference evidence="3 4" key="1">
    <citation type="journal article" date="2019" name="Mar. Drugs">
        <title>Comparative Genomics and CAZyme Genome Repertoires of Marine Zobellia amurskyensis KMM 3526(T) and Zobellia laminariae KMM 3676(T).</title>
        <authorList>
            <person name="Chernysheva N."/>
            <person name="Bystritskaya E."/>
            <person name="Stenkova A."/>
            <person name="Golovkin I."/>
            <person name="Nedashkovskaya O."/>
            <person name="Isaeva M."/>
        </authorList>
    </citation>
    <scope>NUCLEOTIDE SEQUENCE [LARGE SCALE GENOMIC DNA]</scope>
    <source>
        <strain evidence="3 4">KMM 3526</strain>
    </source>
</reference>
<evidence type="ECO:0000259" key="2">
    <source>
        <dbReference type="Pfam" id="PF18962"/>
    </source>
</evidence>
<dbReference type="Proteomes" id="UP000540519">
    <property type="component" value="Unassembled WGS sequence"/>
</dbReference>